<dbReference type="VEuPathDB" id="FungiDB:MCYG_00060"/>
<protein>
    <submittedName>
        <fullName evidence="1">Uncharacterized protein</fullName>
    </submittedName>
</protein>
<sequence length="544" mass="61409">MEEDFPPLPLAATYAGSTNILPVHPATVPTTGAPVLIIREDGDMVLVCDISSHNPLSKYERCLVRLCSLEIRRTSDYFKVLLDPEKFQEGRSLLQSHGLMEAQHGSKKAALEAVCIDQLFHMKLELPPLSTKANLKEALTLYFQILCLDQEEYPSDSGGVFMRLINSPVSLLASLIVLSDRFVSYPALRRAFRLAQPLDNGKAIAPSRILQRLWNFESSDEERVREAIFLALFFQEPKSFGRLTQLLILRGSINWMANKPSGHAGLEKPLWWHFPEGIEEELQIRHDSILDTINEVQNYFLAAYGAVNPYQTLQSSSCGPVMQPTRQLQCRRVLANSRACDSFQLGEMIHFLTSRSKTLFLESAIYTESGIRTCEDENEDLNGAEDFSQECQDTSGMLREDSGRQYLPNQAEATANINSLISYLRQCPEYQLDSYHLGCGLRRRLTPLLDHIAKFIGPQSFIGLCLKHNRYVMGGHDSWGNSQFRDRVSVLASAHMPVSITFTNPGTVSLEKSTKSKMADYCGCIPKSMEARGFFTAKKRRWEY</sequence>
<name>C5FBI8_ARTOC</name>
<dbReference type="AlphaFoldDB" id="C5FBI8"/>
<gene>
    <name evidence="1" type="ORF">MCYG_00060</name>
</gene>
<dbReference type="GeneID" id="9223410"/>
<proteinExistence type="predicted"/>
<organism evidence="1 2">
    <name type="scientific">Arthroderma otae (strain ATCC MYA-4605 / CBS 113480)</name>
    <name type="common">Microsporum canis</name>
    <dbReference type="NCBI Taxonomy" id="554155"/>
    <lineage>
        <taxon>Eukaryota</taxon>
        <taxon>Fungi</taxon>
        <taxon>Dikarya</taxon>
        <taxon>Ascomycota</taxon>
        <taxon>Pezizomycotina</taxon>
        <taxon>Eurotiomycetes</taxon>
        <taxon>Eurotiomycetidae</taxon>
        <taxon>Onygenales</taxon>
        <taxon>Arthrodermataceae</taxon>
        <taxon>Microsporum</taxon>
    </lineage>
</organism>
<evidence type="ECO:0000313" key="1">
    <source>
        <dbReference type="EMBL" id="EEQ27172.1"/>
    </source>
</evidence>
<accession>C5FBI8</accession>
<dbReference type="EMBL" id="DS995701">
    <property type="protein sequence ID" value="EEQ27172.1"/>
    <property type="molecule type" value="Genomic_DNA"/>
</dbReference>
<evidence type="ECO:0000313" key="2">
    <source>
        <dbReference type="Proteomes" id="UP000002035"/>
    </source>
</evidence>
<reference evidence="2" key="1">
    <citation type="journal article" date="2012" name="MBio">
        <title>Comparative genome analysis of Trichophyton rubrum and related dermatophytes reveals candidate genes involved in infection.</title>
        <authorList>
            <person name="Martinez D.A."/>
            <person name="Oliver B.G."/>
            <person name="Graeser Y."/>
            <person name="Goldberg J.M."/>
            <person name="Li W."/>
            <person name="Martinez-Rossi N.M."/>
            <person name="Monod M."/>
            <person name="Shelest E."/>
            <person name="Barton R.C."/>
            <person name="Birch E."/>
            <person name="Brakhage A.A."/>
            <person name="Chen Z."/>
            <person name="Gurr S.J."/>
            <person name="Heiman D."/>
            <person name="Heitman J."/>
            <person name="Kosti I."/>
            <person name="Rossi A."/>
            <person name="Saif S."/>
            <person name="Samalova M."/>
            <person name="Saunders C.W."/>
            <person name="Shea T."/>
            <person name="Summerbell R.C."/>
            <person name="Xu J."/>
            <person name="Young S."/>
            <person name="Zeng Q."/>
            <person name="Birren B.W."/>
            <person name="Cuomo C.A."/>
            <person name="White T.C."/>
        </authorList>
    </citation>
    <scope>NUCLEOTIDE SEQUENCE [LARGE SCALE GENOMIC DNA]</scope>
    <source>
        <strain evidence="2">ATCC MYA-4605 / CBS 113480</strain>
    </source>
</reference>
<dbReference type="HOGENOM" id="CLU_024593_0_0_1"/>
<dbReference type="OrthoDB" id="5398371at2759"/>
<dbReference type="OMA" id="VIICETA"/>
<dbReference type="RefSeq" id="XP_002849956.1">
    <property type="nucleotide sequence ID" value="XM_002849910.1"/>
</dbReference>
<dbReference type="Proteomes" id="UP000002035">
    <property type="component" value="Unassembled WGS sequence"/>
</dbReference>
<dbReference type="eggNOG" id="ENOG502S016">
    <property type="taxonomic scope" value="Eukaryota"/>
</dbReference>
<keyword evidence="2" id="KW-1185">Reference proteome</keyword>